<dbReference type="AlphaFoldDB" id="A0A3D9RV40"/>
<protein>
    <submittedName>
        <fullName evidence="1">Phosphoglycolate phosphatase/pyrophosphatase PpaX</fullName>
    </submittedName>
</protein>
<dbReference type="NCBIfam" id="TIGR01549">
    <property type="entry name" value="HAD-SF-IA-v1"/>
    <property type="match status" value="1"/>
</dbReference>
<dbReference type="InterPro" id="IPR050155">
    <property type="entry name" value="HAD-like_hydrolase_sf"/>
</dbReference>
<dbReference type="InterPro" id="IPR006439">
    <property type="entry name" value="HAD-SF_hydro_IA"/>
</dbReference>
<dbReference type="Gene3D" id="1.10.150.240">
    <property type="entry name" value="Putative phosphatase, domain 2"/>
    <property type="match status" value="1"/>
</dbReference>
<dbReference type="SFLD" id="SFLDG01135">
    <property type="entry name" value="C1.5.6:_HAD__Beta-PGM__Phospha"/>
    <property type="match status" value="1"/>
</dbReference>
<proteinExistence type="predicted"/>
<gene>
    <name evidence="1" type="ORF">A8990_11632</name>
</gene>
<accession>A0A3D9RV40</accession>
<reference evidence="1 2" key="1">
    <citation type="submission" date="2018-08" db="EMBL/GenBank/DDBJ databases">
        <title>Genomic Encyclopedia of Type Strains, Phase III (KMG-III): the genomes of soil and plant-associated and newly described type strains.</title>
        <authorList>
            <person name="Whitman W."/>
        </authorList>
    </citation>
    <scope>NUCLEOTIDE SEQUENCE [LARGE SCALE GENOMIC DNA]</scope>
    <source>
        <strain evidence="1 2">CGMCC 1.10966</strain>
    </source>
</reference>
<dbReference type="SUPFAM" id="SSF56784">
    <property type="entry name" value="HAD-like"/>
    <property type="match status" value="1"/>
</dbReference>
<dbReference type="InterPro" id="IPR023214">
    <property type="entry name" value="HAD_sf"/>
</dbReference>
<dbReference type="Pfam" id="PF13419">
    <property type="entry name" value="HAD_2"/>
    <property type="match status" value="1"/>
</dbReference>
<dbReference type="InterPro" id="IPR023198">
    <property type="entry name" value="PGP-like_dom2"/>
</dbReference>
<dbReference type="PANTHER" id="PTHR43434:SF1">
    <property type="entry name" value="PHOSPHOGLYCOLATE PHOSPHATASE"/>
    <property type="match status" value="1"/>
</dbReference>
<keyword evidence="2" id="KW-1185">Reference proteome</keyword>
<dbReference type="SFLD" id="SFLDS00003">
    <property type="entry name" value="Haloacid_Dehalogenase"/>
    <property type="match status" value="1"/>
</dbReference>
<comment type="caution">
    <text evidence="1">The sequence shown here is derived from an EMBL/GenBank/DDBJ whole genome shotgun (WGS) entry which is preliminary data.</text>
</comment>
<dbReference type="SFLD" id="SFLDG01129">
    <property type="entry name" value="C1.5:_HAD__Beta-PGM__Phosphata"/>
    <property type="match status" value="1"/>
</dbReference>
<sequence length="221" mass="24487">MHTPTRTVLFDFDGTLADTLPLSFRGFQAVFAQYDNRTVSEDEIIAMFGPTEDDIIARNLINQAAVQEATALYYELYRNGHFGSDDVGPLPSEIVHMLAELREKGMKIGVITGKSKKAFLISAEALQLASFFDVVITGDDVEQPKPHPEGIFKALHILGADKDESVFLGDSNADIRAGRAAGLPTYGVQWLSTYQSTNFEIEPDLIFRDVRSFLELIHSKS</sequence>
<dbReference type="GO" id="GO:0006281">
    <property type="term" value="P:DNA repair"/>
    <property type="evidence" value="ECO:0007669"/>
    <property type="project" value="TreeGrafter"/>
</dbReference>
<dbReference type="Proteomes" id="UP000256304">
    <property type="component" value="Unassembled WGS sequence"/>
</dbReference>
<dbReference type="InterPro" id="IPR041492">
    <property type="entry name" value="HAD_2"/>
</dbReference>
<dbReference type="PANTHER" id="PTHR43434">
    <property type="entry name" value="PHOSPHOGLYCOLATE PHOSPHATASE"/>
    <property type="match status" value="1"/>
</dbReference>
<organism evidence="1 2">
    <name type="scientific">Paenibacillus taihuensis</name>
    <dbReference type="NCBI Taxonomy" id="1156355"/>
    <lineage>
        <taxon>Bacteria</taxon>
        <taxon>Bacillati</taxon>
        <taxon>Bacillota</taxon>
        <taxon>Bacilli</taxon>
        <taxon>Bacillales</taxon>
        <taxon>Paenibacillaceae</taxon>
        <taxon>Paenibacillus</taxon>
    </lineage>
</organism>
<dbReference type="Gene3D" id="3.40.50.1000">
    <property type="entry name" value="HAD superfamily/HAD-like"/>
    <property type="match status" value="1"/>
</dbReference>
<name>A0A3D9RV40_9BACL</name>
<dbReference type="RefSeq" id="WP_245996026.1">
    <property type="nucleotide sequence ID" value="NZ_QTTN01000016.1"/>
</dbReference>
<dbReference type="PRINTS" id="PR00413">
    <property type="entry name" value="HADHALOGNASE"/>
</dbReference>
<dbReference type="InterPro" id="IPR036412">
    <property type="entry name" value="HAD-like_sf"/>
</dbReference>
<evidence type="ECO:0000313" key="1">
    <source>
        <dbReference type="EMBL" id="REE83853.1"/>
    </source>
</evidence>
<evidence type="ECO:0000313" key="2">
    <source>
        <dbReference type="Proteomes" id="UP000256304"/>
    </source>
</evidence>
<dbReference type="GO" id="GO:0008967">
    <property type="term" value="F:phosphoglycolate phosphatase activity"/>
    <property type="evidence" value="ECO:0007669"/>
    <property type="project" value="TreeGrafter"/>
</dbReference>
<dbReference type="NCBIfam" id="TIGR01509">
    <property type="entry name" value="HAD-SF-IA-v3"/>
    <property type="match status" value="1"/>
</dbReference>
<dbReference type="EMBL" id="QTTN01000016">
    <property type="protein sequence ID" value="REE83853.1"/>
    <property type="molecule type" value="Genomic_DNA"/>
</dbReference>